<dbReference type="EMBL" id="MU858201">
    <property type="protein sequence ID" value="KAK4209546.1"/>
    <property type="molecule type" value="Genomic_DNA"/>
</dbReference>
<dbReference type="AlphaFoldDB" id="A0AAN6XZM4"/>
<comment type="caution">
    <text evidence="2">The sequence shown here is derived from an EMBL/GenBank/DDBJ whole genome shotgun (WGS) entry which is preliminary data.</text>
</comment>
<accession>A0AAN6XZM4</accession>
<evidence type="ECO:0000259" key="1">
    <source>
        <dbReference type="Pfam" id="PF06985"/>
    </source>
</evidence>
<gene>
    <name evidence="2" type="ORF">QBC37DRAFT_50267</name>
</gene>
<dbReference type="PANTHER" id="PTHR24148">
    <property type="entry name" value="ANKYRIN REPEAT DOMAIN-CONTAINING PROTEIN 39 HOMOLOG-RELATED"/>
    <property type="match status" value="1"/>
</dbReference>
<dbReference type="Proteomes" id="UP001301769">
    <property type="component" value="Unassembled WGS sequence"/>
</dbReference>
<name>A0AAN6XZM4_9PEZI</name>
<feature type="domain" description="Heterokaryon incompatibility" evidence="1">
    <location>
        <begin position="45"/>
        <end position="204"/>
    </location>
</feature>
<proteinExistence type="predicted"/>
<dbReference type="InterPro" id="IPR052895">
    <property type="entry name" value="HetReg/Transcr_Mod"/>
</dbReference>
<sequence>MDASYIYEGLPEAGQIRLLKLQPGAKDSPIHFTLVTANLHEHPEYEAISYCWGDPSNPKTVYCDGKTIQVTTSLYTALRRFRKPGQVRTLWADAVCINQKDDVEKGQQVNLMTRIYSQPTAVLIWLGNDKTGLDGLQECLKGALEVLPPDSEDPGFLLATTLKMHKEAVELRKEGKPNFNDHNWAPMNHLFCRPWFDRRWIIQEVTMAPDDVPRRALCGDDIEFDWEDLASISYRIGSYGLIFSIAGLSAVNPVAPSMTSFLLSQGRPIKSSMLSYLARLIKKYHDHPNTNLIDLVTATATFQCTEPKDHLYSLLNITPRNSDLVPDYSISIEEACLRFATSVLKKDGNLRILSLAPHTYLQVDAIPGVEQVKMPKRLDLPSWVPDLTLQGPVNPMVSYTIRQQLFHAGQNNPNSSDPNSNQKEEEVVISISPDNKCLHLRGKIVDKISAHTRANFDVPYAMDQPTWHKMVIGKQRNWLKECQSIAAPTPDLQVKLQIDQEFKDEFALAILNGMTMMRDPVPDEILPMVHAYMDYLSDALAKPEDQISEEKKVMLLTYGPLIEASISLMGEARRFCRTEGGRLGQVRKEARVGYLVCIILGAEVPYVIRPLTTKTDNAEVFYELVGDCYLSGVMQGEALRDGRYETVDIVLV</sequence>
<reference evidence="2" key="1">
    <citation type="journal article" date="2023" name="Mol. Phylogenet. Evol.">
        <title>Genome-scale phylogeny and comparative genomics of the fungal order Sordariales.</title>
        <authorList>
            <person name="Hensen N."/>
            <person name="Bonometti L."/>
            <person name="Westerberg I."/>
            <person name="Brannstrom I.O."/>
            <person name="Guillou S."/>
            <person name="Cros-Aarteil S."/>
            <person name="Calhoun S."/>
            <person name="Haridas S."/>
            <person name="Kuo A."/>
            <person name="Mondo S."/>
            <person name="Pangilinan J."/>
            <person name="Riley R."/>
            <person name="LaButti K."/>
            <person name="Andreopoulos B."/>
            <person name="Lipzen A."/>
            <person name="Chen C."/>
            <person name="Yan M."/>
            <person name="Daum C."/>
            <person name="Ng V."/>
            <person name="Clum A."/>
            <person name="Steindorff A."/>
            <person name="Ohm R.A."/>
            <person name="Martin F."/>
            <person name="Silar P."/>
            <person name="Natvig D.O."/>
            <person name="Lalanne C."/>
            <person name="Gautier V."/>
            <person name="Ament-Velasquez S.L."/>
            <person name="Kruys A."/>
            <person name="Hutchinson M.I."/>
            <person name="Powell A.J."/>
            <person name="Barry K."/>
            <person name="Miller A.N."/>
            <person name="Grigoriev I.V."/>
            <person name="Debuchy R."/>
            <person name="Gladieux P."/>
            <person name="Hiltunen Thoren M."/>
            <person name="Johannesson H."/>
        </authorList>
    </citation>
    <scope>NUCLEOTIDE SEQUENCE</scope>
    <source>
        <strain evidence="2">PSN293</strain>
    </source>
</reference>
<keyword evidence="3" id="KW-1185">Reference proteome</keyword>
<dbReference type="Pfam" id="PF06985">
    <property type="entry name" value="HET"/>
    <property type="match status" value="1"/>
</dbReference>
<evidence type="ECO:0000313" key="2">
    <source>
        <dbReference type="EMBL" id="KAK4209546.1"/>
    </source>
</evidence>
<evidence type="ECO:0000313" key="3">
    <source>
        <dbReference type="Proteomes" id="UP001301769"/>
    </source>
</evidence>
<organism evidence="2 3">
    <name type="scientific">Rhypophila decipiens</name>
    <dbReference type="NCBI Taxonomy" id="261697"/>
    <lineage>
        <taxon>Eukaryota</taxon>
        <taxon>Fungi</taxon>
        <taxon>Dikarya</taxon>
        <taxon>Ascomycota</taxon>
        <taxon>Pezizomycotina</taxon>
        <taxon>Sordariomycetes</taxon>
        <taxon>Sordariomycetidae</taxon>
        <taxon>Sordariales</taxon>
        <taxon>Naviculisporaceae</taxon>
        <taxon>Rhypophila</taxon>
    </lineage>
</organism>
<reference evidence="2" key="2">
    <citation type="submission" date="2023-05" db="EMBL/GenBank/DDBJ databases">
        <authorList>
            <consortium name="Lawrence Berkeley National Laboratory"/>
            <person name="Steindorff A."/>
            <person name="Hensen N."/>
            <person name="Bonometti L."/>
            <person name="Westerberg I."/>
            <person name="Brannstrom I.O."/>
            <person name="Guillou S."/>
            <person name="Cros-Aarteil S."/>
            <person name="Calhoun S."/>
            <person name="Haridas S."/>
            <person name="Kuo A."/>
            <person name="Mondo S."/>
            <person name="Pangilinan J."/>
            <person name="Riley R."/>
            <person name="Labutti K."/>
            <person name="Andreopoulos B."/>
            <person name="Lipzen A."/>
            <person name="Chen C."/>
            <person name="Yanf M."/>
            <person name="Daum C."/>
            <person name="Ng V."/>
            <person name="Clum A."/>
            <person name="Ohm R."/>
            <person name="Martin F."/>
            <person name="Silar P."/>
            <person name="Natvig D."/>
            <person name="Lalanne C."/>
            <person name="Gautier V."/>
            <person name="Ament-Velasquez S.L."/>
            <person name="Kruys A."/>
            <person name="Hutchinson M.I."/>
            <person name="Powell A.J."/>
            <person name="Barry K."/>
            <person name="Miller A.N."/>
            <person name="Grigoriev I.V."/>
            <person name="Debuchy R."/>
            <person name="Gladieux P."/>
            <person name="Thoren M.H."/>
            <person name="Johannesson H."/>
        </authorList>
    </citation>
    <scope>NUCLEOTIDE SEQUENCE</scope>
    <source>
        <strain evidence="2">PSN293</strain>
    </source>
</reference>
<dbReference type="PANTHER" id="PTHR24148:SF64">
    <property type="entry name" value="HETEROKARYON INCOMPATIBILITY DOMAIN-CONTAINING PROTEIN"/>
    <property type="match status" value="1"/>
</dbReference>
<protein>
    <submittedName>
        <fullName evidence="2">Heterokaryon incompatibility protein-domain-containing protein</fullName>
    </submittedName>
</protein>
<dbReference type="InterPro" id="IPR010730">
    <property type="entry name" value="HET"/>
</dbReference>
<dbReference type="Pfam" id="PF26639">
    <property type="entry name" value="Het-6_barrel"/>
    <property type="match status" value="1"/>
</dbReference>